<name>A0A2M9ZIY5_9LEPT</name>
<protein>
    <submittedName>
        <fullName evidence="3">Uncharacterized protein</fullName>
    </submittedName>
</protein>
<dbReference type="RefSeq" id="WP_100714918.1">
    <property type="nucleotide sequence ID" value="NZ_NPDY01000018.1"/>
</dbReference>
<gene>
    <name evidence="2" type="ORF">CH360_15250</name>
    <name evidence="3" type="ORF">CH373_16705</name>
</gene>
<dbReference type="AlphaFoldDB" id="A0A2M9ZIY5"/>
<evidence type="ECO:0000313" key="5">
    <source>
        <dbReference type="Proteomes" id="UP000231990"/>
    </source>
</evidence>
<dbReference type="Proteomes" id="UP000231962">
    <property type="component" value="Unassembled WGS sequence"/>
</dbReference>
<reference evidence="4 5" key="1">
    <citation type="submission" date="2017-07" db="EMBL/GenBank/DDBJ databases">
        <title>Leptospira spp. isolated from tropical soils.</title>
        <authorList>
            <person name="Thibeaux R."/>
            <person name="Iraola G."/>
            <person name="Ferres I."/>
            <person name="Bierque E."/>
            <person name="Girault D."/>
            <person name="Soupe-Gilbert M.-E."/>
            <person name="Picardeau M."/>
            <person name="Goarant C."/>
        </authorList>
    </citation>
    <scope>NUCLEOTIDE SEQUENCE [LARGE SCALE GENOMIC DNA]</scope>
    <source>
        <strain evidence="3 5">FH1-B-B1</strain>
        <strain evidence="2 4">FH1-B-C1</strain>
    </source>
</reference>
<dbReference type="EMBL" id="NPDY01000018">
    <property type="protein sequence ID" value="PJZ68635.1"/>
    <property type="molecule type" value="Genomic_DNA"/>
</dbReference>
<keyword evidence="4" id="KW-1185">Reference proteome</keyword>
<keyword evidence="1" id="KW-0472">Membrane</keyword>
<dbReference type="Proteomes" id="UP000231990">
    <property type="component" value="Unassembled WGS sequence"/>
</dbReference>
<dbReference type="EMBL" id="NPDZ01000015">
    <property type="protein sequence ID" value="PJZ71982.1"/>
    <property type="molecule type" value="Genomic_DNA"/>
</dbReference>
<comment type="caution">
    <text evidence="3">The sequence shown here is derived from an EMBL/GenBank/DDBJ whole genome shotgun (WGS) entry which is preliminary data.</text>
</comment>
<dbReference type="OrthoDB" id="7867880at2"/>
<keyword evidence="1" id="KW-0812">Transmembrane</keyword>
<proteinExistence type="predicted"/>
<evidence type="ECO:0000313" key="4">
    <source>
        <dbReference type="Proteomes" id="UP000231962"/>
    </source>
</evidence>
<feature type="transmembrane region" description="Helical" evidence="1">
    <location>
        <begin position="7"/>
        <end position="26"/>
    </location>
</feature>
<accession>A0A2M9ZIY5</accession>
<evidence type="ECO:0000313" key="2">
    <source>
        <dbReference type="EMBL" id="PJZ68635.1"/>
    </source>
</evidence>
<keyword evidence="1" id="KW-1133">Transmembrane helix</keyword>
<evidence type="ECO:0000313" key="3">
    <source>
        <dbReference type="EMBL" id="PJZ71982.1"/>
    </source>
</evidence>
<organism evidence="3 5">
    <name type="scientific">Leptospira perolatii</name>
    <dbReference type="NCBI Taxonomy" id="2023191"/>
    <lineage>
        <taxon>Bacteria</taxon>
        <taxon>Pseudomonadati</taxon>
        <taxon>Spirochaetota</taxon>
        <taxon>Spirochaetia</taxon>
        <taxon>Leptospirales</taxon>
        <taxon>Leptospiraceae</taxon>
        <taxon>Leptospira</taxon>
    </lineage>
</organism>
<sequence>MRNKSELLRIATKVLFSIMFVSLFGFTAEMDSKSTRARMNQAGETSDFSSADVPKYFPLEPGNRWWYSGKAKQSIGPGKTIEKNISIEMRVLEVIKNREAQLFILEGHPSQAVWYLKPEHKNLKKVVIRPERYAYLSVGGKLFEIRGDSVDTVISDLRKNSNLPNLDLDDIAFEFPLFDGQKFGGTKGPDGEVEGYDWQVDRVLSKAQKSLRKMKKYLAFQIIQRALSSYTEIQFEPYSGITKYKYIHHGSVCEVYLDLREHHLK</sequence>
<evidence type="ECO:0000256" key="1">
    <source>
        <dbReference type="SAM" id="Phobius"/>
    </source>
</evidence>